<dbReference type="PANTHER" id="PTHR37692">
    <property type="entry name" value="HYPOTHETICAL MEMBRANE SPANNING PROTEIN"/>
    <property type="match status" value="1"/>
</dbReference>
<feature type="transmembrane region" description="Helical" evidence="1">
    <location>
        <begin position="43"/>
        <end position="62"/>
    </location>
</feature>
<protein>
    <submittedName>
        <fullName evidence="2">DUF420 domain-containing protein</fullName>
    </submittedName>
</protein>
<feature type="transmembrane region" description="Helical" evidence="1">
    <location>
        <begin position="154"/>
        <end position="173"/>
    </location>
</feature>
<dbReference type="EMBL" id="JBBEUB010000001">
    <property type="protein sequence ID" value="MEJ2901030.1"/>
    <property type="molecule type" value="Genomic_DNA"/>
</dbReference>
<keyword evidence="3" id="KW-1185">Reference proteome</keyword>
<accession>A0ABU8NHT7</accession>
<feature type="transmembrane region" description="Helical" evidence="1">
    <location>
        <begin position="74"/>
        <end position="92"/>
    </location>
</feature>
<dbReference type="InterPro" id="IPR007352">
    <property type="entry name" value="DUF420"/>
</dbReference>
<organism evidence="2 3">
    <name type="scientific">Pedobacter panaciterrae</name>
    <dbReference type="NCBI Taxonomy" id="363849"/>
    <lineage>
        <taxon>Bacteria</taxon>
        <taxon>Pseudomonadati</taxon>
        <taxon>Bacteroidota</taxon>
        <taxon>Sphingobacteriia</taxon>
        <taxon>Sphingobacteriales</taxon>
        <taxon>Sphingobacteriaceae</taxon>
        <taxon>Pedobacter</taxon>
    </lineage>
</organism>
<gene>
    <name evidence="2" type="ORF">WAE58_01260</name>
</gene>
<reference evidence="2 3" key="1">
    <citation type="submission" date="2024-03" db="EMBL/GenBank/DDBJ databases">
        <title>Sequence of Lycoming College Course Isolates.</title>
        <authorList>
            <person name="Plotts O."/>
            <person name="Newman J."/>
        </authorList>
    </citation>
    <scope>NUCLEOTIDE SEQUENCE [LARGE SCALE GENOMIC DNA]</scope>
    <source>
        <strain evidence="2 3">CJB-3</strain>
    </source>
</reference>
<dbReference type="Proteomes" id="UP001378956">
    <property type="component" value="Unassembled WGS sequence"/>
</dbReference>
<keyword evidence="1" id="KW-1133">Transmembrane helix</keyword>
<evidence type="ECO:0000313" key="2">
    <source>
        <dbReference type="EMBL" id="MEJ2901030.1"/>
    </source>
</evidence>
<name>A0ABU8NHT7_9SPHI</name>
<sequence>MQQRNYKSLIWVLTLAINGLIALAFFLPKISSLKGYDFSKLPLLNAILNGLTFFSLMIALFAIRHKKIPLHRTFVFLAFSFTSLFLFSYLLYHFSTPSTKYGGDGILRGIYFFVLLTHVFLAALIVSLALFTMAFGLNNQINRHRKIAKWTMPIWLYVSFTGVLVYLLISPYYHH</sequence>
<proteinExistence type="predicted"/>
<dbReference type="PANTHER" id="PTHR37692:SF1">
    <property type="entry name" value="DUF420 DOMAIN-CONTAINING PROTEIN"/>
    <property type="match status" value="1"/>
</dbReference>
<evidence type="ECO:0000313" key="3">
    <source>
        <dbReference type="Proteomes" id="UP001378956"/>
    </source>
</evidence>
<keyword evidence="1" id="KW-0472">Membrane</keyword>
<dbReference type="RefSeq" id="WP_172663375.1">
    <property type="nucleotide sequence ID" value="NZ_CBFGNQ010000004.1"/>
</dbReference>
<feature type="transmembrane region" description="Helical" evidence="1">
    <location>
        <begin position="9"/>
        <end position="31"/>
    </location>
</feature>
<evidence type="ECO:0000256" key="1">
    <source>
        <dbReference type="SAM" id="Phobius"/>
    </source>
</evidence>
<dbReference type="Pfam" id="PF04238">
    <property type="entry name" value="DUF420"/>
    <property type="match status" value="1"/>
</dbReference>
<feature type="transmembrane region" description="Helical" evidence="1">
    <location>
        <begin position="112"/>
        <end position="133"/>
    </location>
</feature>
<comment type="caution">
    <text evidence="2">The sequence shown here is derived from an EMBL/GenBank/DDBJ whole genome shotgun (WGS) entry which is preliminary data.</text>
</comment>
<keyword evidence="1" id="KW-0812">Transmembrane</keyword>